<dbReference type="Proteomes" id="UP000054826">
    <property type="component" value="Unassembled WGS sequence"/>
</dbReference>
<dbReference type="AlphaFoldDB" id="A0A0V1GSE8"/>
<comment type="caution">
    <text evidence="1">The sequence shown here is derived from an EMBL/GenBank/DDBJ whole genome shotgun (WGS) entry which is preliminary data.</text>
</comment>
<sequence length="145" mass="15802">MANMPGVGLEIFKAGGDWRDQKRAPSWSVKLPSLGQGRVQTLPLLFGQVERTLPDPGAGKAQTFRAEEVGETWLFHLPRMCGELVFFPRLQGEGRFALSVKKCHAKLDHCYSCFLFFGCGGDLPPPSSPAPLSHPAKPCPGVSPR</sequence>
<feature type="non-terminal residue" evidence="1">
    <location>
        <position position="145"/>
    </location>
</feature>
<accession>A0A0V1GSE8</accession>
<evidence type="ECO:0000313" key="2">
    <source>
        <dbReference type="Proteomes" id="UP000054826"/>
    </source>
</evidence>
<name>A0A0V1GSE8_TRIPS</name>
<proteinExistence type="predicted"/>
<dbReference type="EMBL" id="JYDV01000905">
    <property type="protein sequence ID" value="KRZ01240.1"/>
    <property type="molecule type" value="Genomic_DNA"/>
</dbReference>
<protein>
    <submittedName>
        <fullName evidence="1">Uncharacterized protein</fullName>
    </submittedName>
</protein>
<evidence type="ECO:0000313" key="1">
    <source>
        <dbReference type="EMBL" id="KRZ01240.1"/>
    </source>
</evidence>
<gene>
    <name evidence="1" type="ORF">T4C_3595</name>
</gene>
<organism evidence="1 2">
    <name type="scientific">Trichinella pseudospiralis</name>
    <name type="common">Parasitic roundworm</name>
    <dbReference type="NCBI Taxonomy" id="6337"/>
    <lineage>
        <taxon>Eukaryota</taxon>
        <taxon>Metazoa</taxon>
        <taxon>Ecdysozoa</taxon>
        <taxon>Nematoda</taxon>
        <taxon>Enoplea</taxon>
        <taxon>Dorylaimia</taxon>
        <taxon>Trichinellida</taxon>
        <taxon>Trichinellidae</taxon>
        <taxon>Trichinella</taxon>
    </lineage>
</organism>
<reference evidence="1 2" key="1">
    <citation type="submission" date="2015-01" db="EMBL/GenBank/DDBJ databases">
        <title>Evolution of Trichinella species and genotypes.</title>
        <authorList>
            <person name="Korhonen P.K."/>
            <person name="Edoardo P."/>
            <person name="Giuseppe L.R."/>
            <person name="Gasser R.B."/>
        </authorList>
    </citation>
    <scope>NUCLEOTIDE SEQUENCE [LARGE SCALE GENOMIC DNA]</scope>
    <source>
        <strain evidence="1">ISS176</strain>
    </source>
</reference>